<reference evidence="1" key="1">
    <citation type="submission" date="2021-06" db="EMBL/GenBank/DDBJ databases">
        <authorList>
            <person name="Kallberg Y."/>
            <person name="Tangrot J."/>
            <person name="Rosling A."/>
        </authorList>
    </citation>
    <scope>NUCLEOTIDE SEQUENCE</scope>
    <source>
        <strain evidence="1">MA453B</strain>
    </source>
</reference>
<evidence type="ECO:0000313" key="1">
    <source>
        <dbReference type="EMBL" id="CAG8790000.1"/>
    </source>
</evidence>
<dbReference type="EMBL" id="CAJVPY010026601">
    <property type="protein sequence ID" value="CAG8790000.1"/>
    <property type="molecule type" value="Genomic_DNA"/>
</dbReference>
<gene>
    <name evidence="1" type="ORF">DERYTH_LOCUS21216</name>
</gene>
<evidence type="ECO:0000313" key="2">
    <source>
        <dbReference type="Proteomes" id="UP000789405"/>
    </source>
</evidence>
<protein>
    <submittedName>
        <fullName evidence="1">11725_t:CDS:1</fullName>
    </submittedName>
</protein>
<accession>A0A9N9JR38</accession>
<name>A0A9N9JR38_9GLOM</name>
<dbReference type="OrthoDB" id="2417630at2759"/>
<dbReference type="AlphaFoldDB" id="A0A9N9JR38"/>
<sequence>MSSAIPFIFYCNHFVPNGVSFNTTIANIALKVSALQGPCVEITSTEEYANRSTFTVSKITSAEPLCLSDVA</sequence>
<comment type="caution">
    <text evidence="1">The sequence shown here is derived from an EMBL/GenBank/DDBJ whole genome shotgun (WGS) entry which is preliminary data.</text>
</comment>
<keyword evidence="2" id="KW-1185">Reference proteome</keyword>
<dbReference type="Proteomes" id="UP000789405">
    <property type="component" value="Unassembled WGS sequence"/>
</dbReference>
<organism evidence="1 2">
    <name type="scientific">Dentiscutata erythropus</name>
    <dbReference type="NCBI Taxonomy" id="1348616"/>
    <lineage>
        <taxon>Eukaryota</taxon>
        <taxon>Fungi</taxon>
        <taxon>Fungi incertae sedis</taxon>
        <taxon>Mucoromycota</taxon>
        <taxon>Glomeromycotina</taxon>
        <taxon>Glomeromycetes</taxon>
        <taxon>Diversisporales</taxon>
        <taxon>Gigasporaceae</taxon>
        <taxon>Dentiscutata</taxon>
    </lineage>
</organism>
<feature type="non-terminal residue" evidence="1">
    <location>
        <position position="71"/>
    </location>
</feature>
<proteinExistence type="predicted"/>